<evidence type="ECO:0000313" key="1">
    <source>
        <dbReference type="EMBL" id="QEC47933.1"/>
    </source>
</evidence>
<reference evidence="1 2" key="1">
    <citation type="journal article" date="2018" name="J. Microbiol.">
        <title>Baekduia soli gen. nov., sp. nov., a novel bacterium isolated from the soil of Baekdu Mountain and proposal of a novel family name, Baekduiaceae fam. nov.</title>
        <authorList>
            <person name="An D.S."/>
            <person name="Siddiqi M.Z."/>
            <person name="Kim K.H."/>
            <person name="Yu H.S."/>
            <person name="Im W.T."/>
        </authorList>
    </citation>
    <scope>NUCLEOTIDE SEQUENCE [LARGE SCALE GENOMIC DNA]</scope>
    <source>
        <strain evidence="1 2">BR7-21</strain>
    </source>
</reference>
<dbReference type="EMBL" id="CP042430">
    <property type="protein sequence ID" value="QEC47933.1"/>
    <property type="molecule type" value="Genomic_DNA"/>
</dbReference>
<evidence type="ECO:0000313" key="2">
    <source>
        <dbReference type="Proteomes" id="UP000321805"/>
    </source>
</evidence>
<dbReference type="KEGG" id="bsol:FSW04_10360"/>
<organism evidence="1 2">
    <name type="scientific">Baekduia soli</name>
    <dbReference type="NCBI Taxonomy" id="496014"/>
    <lineage>
        <taxon>Bacteria</taxon>
        <taxon>Bacillati</taxon>
        <taxon>Actinomycetota</taxon>
        <taxon>Thermoleophilia</taxon>
        <taxon>Solirubrobacterales</taxon>
        <taxon>Baekduiaceae</taxon>
        <taxon>Baekduia</taxon>
    </lineage>
</organism>
<sequence length="77" mass="8638">MTGRQIRRVVFRLDGRRIASRSGSPFRVWVQALAGRHEVTARVTFKDATRAKTLRLGYRACAAAVRHPRTGPSQFTG</sequence>
<dbReference type="RefSeq" id="WP_146918947.1">
    <property type="nucleotide sequence ID" value="NZ_CP042430.1"/>
</dbReference>
<protein>
    <submittedName>
        <fullName evidence="1">Uncharacterized protein</fullName>
    </submittedName>
</protein>
<proteinExistence type="predicted"/>
<keyword evidence="2" id="KW-1185">Reference proteome</keyword>
<name>A0A5B8U4E9_9ACTN</name>
<gene>
    <name evidence="1" type="ORF">FSW04_10360</name>
</gene>
<accession>A0A5B8U4E9</accession>
<dbReference type="Proteomes" id="UP000321805">
    <property type="component" value="Chromosome"/>
</dbReference>
<dbReference type="AlphaFoldDB" id="A0A5B8U4E9"/>